<keyword evidence="3" id="KW-1185">Reference proteome</keyword>
<feature type="chain" id="PRO_5032998639" description="Secreted protein" evidence="1">
    <location>
        <begin position="19"/>
        <end position="90"/>
    </location>
</feature>
<dbReference type="AlphaFoldDB" id="A0A834IUL1"/>
<evidence type="ECO:0008006" key="4">
    <source>
        <dbReference type="Google" id="ProtNLM"/>
    </source>
</evidence>
<reference evidence="2" key="1">
    <citation type="submission" date="2020-08" db="EMBL/GenBank/DDBJ databases">
        <title>Genome sequencing and assembly of the red palm weevil Rhynchophorus ferrugineus.</title>
        <authorList>
            <person name="Dias G.B."/>
            <person name="Bergman C.M."/>
            <person name="Manee M."/>
        </authorList>
    </citation>
    <scope>NUCLEOTIDE SEQUENCE</scope>
    <source>
        <strain evidence="2">AA-2017</strain>
        <tissue evidence="2">Whole larva</tissue>
    </source>
</reference>
<name>A0A834IUL1_RHYFE</name>
<keyword evidence="1" id="KW-0732">Signal</keyword>
<evidence type="ECO:0000313" key="2">
    <source>
        <dbReference type="EMBL" id="KAF7287357.1"/>
    </source>
</evidence>
<proteinExistence type="predicted"/>
<gene>
    <name evidence="2" type="ORF">GWI33_001716</name>
</gene>
<organism evidence="2 3">
    <name type="scientific">Rhynchophorus ferrugineus</name>
    <name type="common">Red palm weevil</name>
    <name type="synonym">Curculio ferrugineus</name>
    <dbReference type="NCBI Taxonomy" id="354439"/>
    <lineage>
        <taxon>Eukaryota</taxon>
        <taxon>Metazoa</taxon>
        <taxon>Ecdysozoa</taxon>
        <taxon>Arthropoda</taxon>
        <taxon>Hexapoda</taxon>
        <taxon>Insecta</taxon>
        <taxon>Pterygota</taxon>
        <taxon>Neoptera</taxon>
        <taxon>Endopterygota</taxon>
        <taxon>Coleoptera</taxon>
        <taxon>Polyphaga</taxon>
        <taxon>Cucujiformia</taxon>
        <taxon>Curculionidae</taxon>
        <taxon>Dryophthorinae</taxon>
        <taxon>Rhynchophorus</taxon>
    </lineage>
</organism>
<accession>A0A834IUL1</accession>
<dbReference type="EMBL" id="JAACXV010000014">
    <property type="protein sequence ID" value="KAF7287357.1"/>
    <property type="molecule type" value="Genomic_DNA"/>
</dbReference>
<sequence length="90" mass="10040">MFCRPLFTGRLFMKRLFFWFEVDSGAIVGASVTDESHLHGAHEPPGTVRLLTSGWAHGQWYRPHMVMGNAQSSKLSVQVSTSIFETLSGI</sequence>
<comment type="caution">
    <text evidence="2">The sequence shown here is derived from an EMBL/GenBank/DDBJ whole genome shotgun (WGS) entry which is preliminary data.</text>
</comment>
<evidence type="ECO:0000313" key="3">
    <source>
        <dbReference type="Proteomes" id="UP000625711"/>
    </source>
</evidence>
<evidence type="ECO:0000256" key="1">
    <source>
        <dbReference type="SAM" id="SignalP"/>
    </source>
</evidence>
<dbReference type="Proteomes" id="UP000625711">
    <property type="component" value="Unassembled WGS sequence"/>
</dbReference>
<protein>
    <recommendedName>
        <fullName evidence="4">Secreted protein</fullName>
    </recommendedName>
</protein>
<feature type="signal peptide" evidence="1">
    <location>
        <begin position="1"/>
        <end position="18"/>
    </location>
</feature>